<evidence type="ECO:0000313" key="8">
    <source>
        <dbReference type="Proteomes" id="UP001500620"/>
    </source>
</evidence>
<organism evidence="7 8">
    <name type="scientific">Dactylosporangium darangshiense</name>
    <dbReference type="NCBI Taxonomy" id="579108"/>
    <lineage>
        <taxon>Bacteria</taxon>
        <taxon>Bacillati</taxon>
        <taxon>Actinomycetota</taxon>
        <taxon>Actinomycetes</taxon>
        <taxon>Micromonosporales</taxon>
        <taxon>Micromonosporaceae</taxon>
        <taxon>Dactylosporangium</taxon>
    </lineage>
</organism>
<keyword evidence="5" id="KW-0732">Signal</keyword>
<reference evidence="8" key="1">
    <citation type="journal article" date="2019" name="Int. J. Syst. Evol. Microbiol.">
        <title>The Global Catalogue of Microorganisms (GCM) 10K type strain sequencing project: providing services to taxonomists for standard genome sequencing and annotation.</title>
        <authorList>
            <consortium name="The Broad Institute Genomics Platform"/>
            <consortium name="The Broad Institute Genome Sequencing Center for Infectious Disease"/>
            <person name="Wu L."/>
            <person name="Ma J."/>
        </authorList>
    </citation>
    <scope>NUCLEOTIDE SEQUENCE [LARGE SCALE GENOMIC DNA]</scope>
    <source>
        <strain evidence="8">JCM 17441</strain>
    </source>
</reference>
<dbReference type="RefSeq" id="WP_345130689.1">
    <property type="nucleotide sequence ID" value="NZ_BAABAT010000016.1"/>
</dbReference>
<name>A0ABP8DDX6_9ACTN</name>
<evidence type="ECO:0000256" key="4">
    <source>
        <dbReference type="PROSITE-ProRule" id="PRU01100"/>
    </source>
</evidence>
<dbReference type="Pfam" id="PF00652">
    <property type="entry name" value="Ricin_B_lectin"/>
    <property type="match status" value="1"/>
</dbReference>
<evidence type="ECO:0000256" key="1">
    <source>
        <dbReference type="ARBA" id="ARBA00007754"/>
    </source>
</evidence>
<dbReference type="InterPro" id="IPR022790">
    <property type="entry name" value="GH26_dom"/>
</dbReference>
<sequence>MRARLFTRARAAIAAAVVVTVGGLAAFPSQASAFGASTPAAVVDYLHQISGNHVISGVHNKEPLSSPSAYTAQAHTITGKWPGLWGGELGFRSDDIANRQTMINQARTEWANGSLVALTWHMCRPDVATCEFDGGVNGSSLSATEWTQLITNGTSLNNAYKAKLDTAVPYLQQLKDAGVPVLFRPLHEMSEGWAWWGGRSGSAGSARLYQITHDYLLSKGLTNLIWVWNVKDNGSSGSVASFYPGDAYVDVVTLDPWAHGWPPQDWYNAIVSVSHGKPIALAEVGNVPSAAQLSSQPLWAYFMIWSEYLTSCNCNSAIQATFNDSRTLNQGQLAISGGGGSSRTGAITGIGGKCVDVAGSGSANGTAVQLYDCNGTAAQQWTVGTDGTIRALGKCLDVTGQGTANGTKLQIWDCNGSGAQQWAALPDGHLRNPQSGRVLDDPGGSTANGTRLQIWDSNANAWQLWHLPA</sequence>
<keyword evidence="8" id="KW-1185">Reference proteome</keyword>
<dbReference type="InterPro" id="IPR017853">
    <property type="entry name" value="GH"/>
</dbReference>
<gene>
    <name evidence="7" type="ORF">GCM10022255_055230</name>
</gene>
<keyword evidence="2 4" id="KW-0378">Hydrolase</keyword>
<feature type="chain" id="PRO_5045518083" description="GH26 domain-containing protein" evidence="5">
    <location>
        <begin position="32"/>
        <end position="469"/>
    </location>
</feature>
<keyword evidence="3 4" id="KW-0326">Glycosidase</keyword>
<dbReference type="SUPFAM" id="SSF51445">
    <property type="entry name" value="(Trans)glycosidases"/>
    <property type="match status" value="1"/>
</dbReference>
<comment type="similarity">
    <text evidence="1 4">Belongs to the glycosyl hydrolase 26 family.</text>
</comment>
<evidence type="ECO:0000256" key="5">
    <source>
        <dbReference type="SAM" id="SignalP"/>
    </source>
</evidence>
<feature type="signal peptide" evidence="5">
    <location>
        <begin position="1"/>
        <end position="31"/>
    </location>
</feature>
<dbReference type="CDD" id="cd23451">
    <property type="entry name" value="beta-trefoil_Ricin_laminarinase"/>
    <property type="match status" value="1"/>
</dbReference>
<dbReference type="PANTHER" id="PTHR40079">
    <property type="entry name" value="MANNAN ENDO-1,4-BETA-MANNOSIDASE E-RELATED"/>
    <property type="match status" value="1"/>
</dbReference>
<evidence type="ECO:0000259" key="6">
    <source>
        <dbReference type="PROSITE" id="PS51764"/>
    </source>
</evidence>
<feature type="active site" description="Nucleophile" evidence="4">
    <location>
        <position position="283"/>
    </location>
</feature>
<dbReference type="PROSITE" id="PS50231">
    <property type="entry name" value="RICIN_B_LECTIN"/>
    <property type="match status" value="1"/>
</dbReference>
<comment type="caution">
    <text evidence="7">The sequence shown here is derived from an EMBL/GenBank/DDBJ whole genome shotgun (WGS) entry which is preliminary data.</text>
</comment>
<dbReference type="Proteomes" id="UP001500620">
    <property type="component" value="Unassembled WGS sequence"/>
</dbReference>
<dbReference type="PRINTS" id="PR00739">
    <property type="entry name" value="GLHYDRLASE26"/>
</dbReference>
<proteinExistence type="inferred from homology"/>
<evidence type="ECO:0000256" key="2">
    <source>
        <dbReference type="ARBA" id="ARBA00022801"/>
    </source>
</evidence>
<dbReference type="SUPFAM" id="SSF50370">
    <property type="entry name" value="Ricin B-like lectins"/>
    <property type="match status" value="1"/>
</dbReference>
<protein>
    <recommendedName>
        <fullName evidence="6">GH26 domain-containing protein</fullName>
    </recommendedName>
</protein>
<feature type="domain" description="GH26" evidence="6">
    <location>
        <begin position="37"/>
        <end position="331"/>
    </location>
</feature>
<evidence type="ECO:0000313" key="7">
    <source>
        <dbReference type="EMBL" id="GAA4253637.1"/>
    </source>
</evidence>
<dbReference type="Gene3D" id="3.20.20.80">
    <property type="entry name" value="Glycosidases"/>
    <property type="match status" value="1"/>
</dbReference>
<dbReference type="PROSITE" id="PS51764">
    <property type="entry name" value="GH26"/>
    <property type="match status" value="1"/>
</dbReference>
<dbReference type="PANTHER" id="PTHR40079:SF4">
    <property type="entry name" value="GH26 DOMAIN-CONTAINING PROTEIN-RELATED"/>
    <property type="match status" value="1"/>
</dbReference>
<dbReference type="EMBL" id="BAABAT010000016">
    <property type="protein sequence ID" value="GAA4253637.1"/>
    <property type="molecule type" value="Genomic_DNA"/>
</dbReference>
<dbReference type="InterPro" id="IPR000772">
    <property type="entry name" value="Ricin_B_lectin"/>
</dbReference>
<dbReference type="InterPro" id="IPR035992">
    <property type="entry name" value="Ricin_B-like_lectins"/>
</dbReference>
<dbReference type="InterPro" id="IPR000805">
    <property type="entry name" value="Glyco_hydro_26"/>
</dbReference>
<accession>A0ABP8DDX6</accession>
<dbReference type="Pfam" id="PF02156">
    <property type="entry name" value="Glyco_hydro_26"/>
    <property type="match status" value="1"/>
</dbReference>
<evidence type="ECO:0000256" key="3">
    <source>
        <dbReference type="ARBA" id="ARBA00023295"/>
    </source>
</evidence>
<dbReference type="Gene3D" id="2.80.10.50">
    <property type="match status" value="2"/>
</dbReference>
<dbReference type="SMART" id="SM00458">
    <property type="entry name" value="RICIN"/>
    <property type="match status" value="1"/>
</dbReference>
<feature type="active site" description="Proton donor" evidence="4">
    <location>
        <position position="188"/>
    </location>
</feature>